<evidence type="ECO:0000313" key="5">
    <source>
        <dbReference type="EMBL" id="MBU5591868.1"/>
    </source>
</evidence>
<name>A0ABS6F067_9CLOT</name>
<evidence type="ECO:0000259" key="4">
    <source>
        <dbReference type="SMART" id="SM00479"/>
    </source>
</evidence>
<keyword evidence="2" id="KW-0378">Hydrolase</keyword>
<reference evidence="5 6" key="1">
    <citation type="submission" date="2021-06" db="EMBL/GenBank/DDBJ databases">
        <authorList>
            <person name="Sun Q."/>
            <person name="Li D."/>
        </authorList>
    </citation>
    <scope>NUCLEOTIDE SEQUENCE [LARGE SCALE GENOMIC DNA]</scope>
    <source>
        <strain evidence="5 6">MSJ-4</strain>
    </source>
</reference>
<dbReference type="InterPro" id="IPR051274">
    <property type="entry name" value="3-5_Exoribonuclease"/>
</dbReference>
<evidence type="ECO:0000256" key="3">
    <source>
        <dbReference type="ARBA" id="ARBA00022839"/>
    </source>
</evidence>
<dbReference type="InterPro" id="IPR013520">
    <property type="entry name" value="Ribonucl_H"/>
</dbReference>
<proteinExistence type="predicted"/>
<dbReference type="PANTHER" id="PTHR23044">
    <property type="entry name" value="3'-5' EXONUCLEASE ERI1-RELATED"/>
    <property type="match status" value="1"/>
</dbReference>
<organism evidence="5 6">
    <name type="scientific">Clostridium simiarum</name>
    <dbReference type="NCBI Taxonomy" id="2841506"/>
    <lineage>
        <taxon>Bacteria</taxon>
        <taxon>Bacillati</taxon>
        <taxon>Bacillota</taxon>
        <taxon>Clostridia</taxon>
        <taxon>Eubacteriales</taxon>
        <taxon>Clostridiaceae</taxon>
        <taxon>Clostridium</taxon>
    </lineage>
</organism>
<sequence>MTYIVYDLEFNQKYSNSSNDKTISELPFEIIQIGALKLNENFETISTFNELIKPKVYTTIHPYVESLTNITIDKLSSSELFTTVYHNFINFIGNSDVTLCVWGKADIKELIRNVKFNNLSTSFIPLKYIDVQKHASTYFNVPKGSKIGLKTAVELLNINFENRFHDAFYDAFYTTEVYKKIYNTNINPKIYTTNNAKRLSKSKNKVNTTALVNQFEKMYNRKMSDEEKSIIKLAYIMGRTNQFVH</sequence>
<dbReference type="Proteomes" id="UP000736583">
    <property type="component" value="Unassembled WGS sequence"/>
</dbReference>
<dbReference type="RefSeq" id="WP_216456797.1">
    <property type="nucleotide sequence ID" value="NZ_JAHLQL010000002.1"/>
</dbReference>
<evidence type="ECO:0000313" key="6">
    <source>
        <dbReference type="Proteomes" id="UP000736583"/>
    </source>
</evidence>
<dbReference type="SMART" id="SM00479">
    <property type="entry name" value="EXOIII"/>
    <property type="match status" value="1"/>
</dbReference>
<dbReference type="InterPro" id="IPR047201">
    <property type="entry name" value="ERI-1_3'hExo-like"/>
</dbReference>
<accession>A0ABS6F067</accession>
<comment type="caution">
    <text evidence="5">The sequence shown here is derived from an EMBL/GenBank/DDBJ whole genome shotgun (WGS) entry which is preliminary data.</text>
</comment>
<feature type="domain" description="Exonuclease" evidence="4">
    <location>
        <begin position="2"/>
        <end position="187"/>
    </location>
</feature>
<evidence type="ECO:0000256" key="2">
    <source>
        <dbReference type="ARBA" id="ARBA00022801"/>
    </source>
</evidence>
<dbReference type="CDD" id="cd06133">
    <property type="entry name" value="ERI-1_3'hExo_like"/>
    <property type="match status" value="1"/>
</dbReference>
<keyword evidence="6" id="KW-1185">Reference proteome</keyword>
<keyword evidence="3 5" id="KW-0269">Exonuclease</keyword>
<protein>
    <submittedName>
        <fullName evidence="5">Exonuclease domain-containing protein</fullName>
    </submittedName>
</protein>
<dbReference type="Pfam" id="PF00929">
    <property type="entry name" value="RNase_T"/>
    <property type="match status" value="1"/>
</dbReference>
<dbReference type="GO" id="GO:0004527">
    <property type="term" value="F:exonuclease activity"/>
    <property type="evidence" value="ECO:0007669"/>
    <property type="project" value="UniProtKB-KW"/>
</dbReference>
<evidence type="ECO:0000256" key="1">
    <source>
        <dbReference type="ARBA" id="ARBA00022722"/>
    </source>
</evidence>
<dbReference type="EMBL" id="JAHLQL010000002">
    <property type="protein sequence ID" value="MBU5591868.1"/>
    <property type="molecule type" value="Genomic_DNA"/>
</dbReference>
<dbReference type="PANTHER" id="PTHR23044:SF61">
    <property type="entry name" value="3'-5' EXORIBONUCLEASE 1-RELATED"/>
    <property type="match status" value="1"/>
</dbReference>
<keyword evidence="1" id="KW-0540">Nuclease</keyword>
<gene>
    <name evidence="5" type="ORF">KQI89_08825</name>
</gene>